<dbReference type="AlphaFoldDB" id="K4CL02"/>
<proteinExistence type="predicted"/>
<dbReference type="Gramene" id="Solyc08g062130.1.1">
    <property type="protein sequence ID" value="Solyc08g062130.1.1"/>
    <property type="gene ID" value="Solyc08g062130.1"/>
</dbReference>
<protein>
    <submittedName>
        <fullName evidence="1">Uncharacterized protein</fullName>
    </submittedName>
</protein>
<accession>K4CL02</accession>
<dbReference type="PhylomeDB" id="K4CL02"/>
<dbReference type="STRING" id="4081.K4CL02"/>
<sequence>MVNSCTKAISFFGVVQLLLSMTIWNDVLFTVNSIRKSLQSKDMHIDVSIDQLRGLVSFLKTYREEGFTSAIIPAKKIALEMNIEPVFRKKHVIYRKNNLMRMLTMKPQDLSKNHLELITSYT</sequence>
<keyword evidence="2" id="KW-1185">Reference proteome</keyword>
<reference evidence="1" key="1">
    <citation type="journal article" date="2012" name="Nature">
        <title>The tomato genome sequence provides insights into fleshy fruit evolution.</title>
        <authorList>
            <consortium name="Tomato Genome Consortium"/>
        </authorList>
    </citation>
    <scope>NUCLEOTIDE SEQUENCE [LARGE SCALE GENOMIC DNA]</scope>
    <source>
        <strain evidence="1">cv. Heinz 1706</strain>
    </source>
</reference>
<reference evidence="1" key="2">
    <citation type="submission" date="2015-06" db="UniProtKB">
        <authorList>
            <consortium name="EnsemblPlants"/>
        </authorList>
    </citation>
    <scope>IDENTIFICATION</scope>
    <source>
        <strain evidence="1">cv. Heinz 1706</strain>
    </source>
</reference>
<name>K4CL02_SOLLC</name>
<evidence type="ECO:0000313" key="1">
    <source>
        <dbReference type="EnsemblPlants" id="Solyc08g062130.1.1"/>
    </source>
</evidence>
<dbReference type="EnsemblPlants" id="Solyc08g062130.1.1">
    <property type="protein sequence ID" value="Solyc08g062130.1.1"/>
    <property type="gene ID" value="Solyc08g062130.1"/>
</dbReference>
<dbReference type="HOGENOM" id="CLU_2030785_0_0_1"/>
<dbReference type="PaxDb" id="4081-Solyc08g062130.1.1"/>
<dbReference type="InParanoid" id="K4CL02"/>
<dbReference type="Proteomes" id="UP000004994">
    <property type="component" value="Chromosome 8"/>
</dbReference>
<organism evidence="1">
    <name type="scientific">Solanum lycopersicum</name>
    <name type="common">Tomato</name>
    <name type="synonym">Lycopersicon esculentum</name>
    <dbReference type="NCBI Taxonomy" id="4081"/>
    <lineage>
        <taxon>Eukaryota</taxon>
        <taxon>Viridiplantae</taxon>
        <taxon>Streptophyta</taxon>
        <taxon>Embryophyta</taxon>
        <taxon>Tracheophyta</taxon>
        <taxon>Spermatophyta</taxon>
        <taxon>Magnoliopsida</taxon>
        <taxon>eudicotyledons</taxon>
        <taxon>Gunneridae</taxon>
        <taxon>Pentapetalae</taxon>
        <taxon>asterids</taxon>
        <taxon>lamiids</taxon>
        <taxon>Solanales</taxon>
        <taxon>Solanaceae</taxon>
        <taxon>Solanoideae</taxon>
        <taxon>Solaneae</taxon>
        <taxon>Solanum</taxon>
        <taxon>Solanum subgen. Lycopersicon</taxon>
    </lineage>
</organism>
<evidence type="ECO:0000313" key="2">
    <source>
        <dbReference type="Proteomes" id="UP000004994"/>
    </source>
</evidence>